<dbReference type="OMA" id="DHQSKCI"/>
<gene>
    <name evidence="1" type="ORF">chiPu_0010199</name>
</gene>
<evidence type="ECO:0008006" key="3">
    <source>
        <dbReference type="Google" id="ProtNLM"/>
    </source>
</evidence>
<proteinExistence type="predicted"/>
<dbReference type="STRING" id="137246.A0A401SMY9"/>
<dbReference type="Proteomes" id="UP000287033">
    <property type="component" value="Unassembled WGS sequence"/>
</dbReference>
<dbReference type="AlphaFoldDB" id="A0A401SMY9"/>
<dbReference type="InterPro" id="IPR032801">
    <property type="entry name" value="PXL2A/B/C"/>
</dbReference>
<accession>A0A401SMY9</accession>
<dbReference type="Gene3D" id="3.40.30.10">
    <property type="entry name" value="Glutaredoxin"/>
    <property type="match status" value="1"/>
</dbReference>
<dbReference type="EMBL" id="BEZZ01000385">
    <property type="protein sequence ID" value="GCC31738.1"/>
    <property type="molecule type" value="Genomic_DNA"/>
</dbReference>
<evidence type="ECO:0000313" key="2">
    <source>
        <dbReference type="Proteomes" id="UP000287033"/>
    </source>
</evidence>
<protein>
    <recommendedName>
        <fullName evidence="3">Selenoprotein L</fullName>
    </recommendedName>
</protein>
<dbReference type="OrthoDB" id="40334at2759"/>
<organism evidence="1 2">
    <name type="scientific">Chiloscyllium punctatum</name>
    <name type="common">Brownbanded bambooshark</name>
    <name type="synonym">Hemiscyllium punctatum</name>
    <dbReference type="NCBI Taxonomy" id="137246"/>
    <lineage>
        <taxon>Eukaryota</taxon>
        <taxon>Metazoa</taxon>
        <taxon>Chordata</taxon>
        <taxon>Craniata</taxon>
        <taxon>Vertebrata</taxon>
        <taxon>Chondrichthyes</taxon>
        <taxon>Elasmobranchii</taxon>
        <taxon>Galeomorphii</taxon>
        <taxon>Galeoidea</taxon>
        <taxon>Orectolobiformes</taxon>
        <taxon>Hemiscylliidae</taxon>
        <taxon>Chiloscyllium</taxon>
    </lineage>
</organism>
<comment type="caution">
    <text evidence="1">The sequence shown here is derived from an EMBL/GenBank/DDBJ whole genome shotgun (WGS) entry which is preliminary data.</text>
</comment>
<name>A0A401SMY9_CHIPU</name>
<keyword evidence="2" id="KW-1185">Reference proteome</keyword>
<reference evidence="1 2" key="1">
    <citation type="journal article" date="2018" name="Nat. Ecol. Evol.">
        <title>Shark genomes provide insights into elasmobranch evolution and the origin of vertebrates.</title>
        <authorList>
            <person name="Hara Y"/>
            <person name="Yamaguchi K"/>
            <person name="Onimaru K"/>
            <person name="Kadota M"/>
            <person name="Koyanagi M"/>
            <person name="Keeley SD"/>
            <person name="Tatsumi K"/>
            <person name="Tanaka K"/>
            <person name="Motone F"/>
            <person name="Kageyama Y"/>
            <person name="Nozu R"/>
            <person name="Adachi N"/>
            <person name="Nishimura O"/>
            <person name="Nakagawa R"/>
            <person name="Tanegashima C"/>
            <person name="Kiyatake I"/>
            <person name="Matsumoto R"/>
            <person name="Murakumo K"/>
            <person name="Nishida K"/>
            <person name="Terakita A"/>
            <person name="Kuratani S"/>
            <person name="Sato K"/>
            <person name="Hyodo S Kuraku.S."/>
        </authorList>
    </citation>
    <scope>NUCLEOTIDE SEQUENCE [LARGE SCALE GENOMIC DNA]</scope>
</reference>
<sequence length="294" mass="33067">MELEPEPEPEPGTAEEQLLRALRELSRAGRAILAGAKADSCGGGGAAAAAVEVLQEFVSRKIGRMAGMIHLYANFLNSLHVHKRSEAEDLWETFYHSASVRDYVEDLMQFELEWNNFLSEVDARLKTNCLHVQLKLGTQVPMHMTFTDVRSGREVRFEEILQHQKKLLLNQSSLDAVPLKVLVISFGCREGALQWLQETKCSYDMLLDPSRQLYHALGLGASVEKVWNVSVLTYYAEQIVCNRSLPRKMENIVDDPHQLGGDFGLNQNGTVIFFHPSSNPTDRPDISEILLAMQ</sequence>
<dbReference type="Pfam" id="PF13911">
    <property type="entry name" value="AhpC-TSA_2"/>
    <property type="match status" value="1"/>
</dbReference>
<evidence type="ECO:0000313" key="1">
    <source>
        <dbReference type="EMBL" id="GCC31738.1"/>
    </source>
</evidence>